<name>A0ABU0W449_9GAMM</name>
<dbReference type="PROSITE" id="PS00092">
    <property type="entry name" value="N6_MTASE"/>
    <property type="match status" value="1"/>
</dbReference>
<dbReference type="Gene3D" id="1.10.8.10">
    <property type="entry name" value="DNA helicase RuvA subunit, C-terminal domain"/>
    <property type="match status" value="1"/>
</dbReference>
<dbReference type="InterPro" id="IPR029063">
    <property type="entry name" value="SAM-dependent_MTases_sf"/>
</dbReference>
<dbReference type="GO" id="GO:0032259">
    <property type="term" value="P:methylation"/>
    <property type="evidence" value="ECO:0007669"/>
    <property type="project" value="UniProtKB-KW"/>
</dbReference>
<accession>A0ABU0W449</accession>
<evidence type="ECO:0000313" key="9">
    <source>
        <dbReference type="Proteomes" id="UP001239019"/>
    </source>
</evidence>
<dbReference type="InterPro" id="IPR050320">
    <property type="entry name" value="N5-glutamine_MTase"/>
</dbReference>
<dbReference type="InterPro" id="IPR002052">
    <property type="entry name" value="DNA_methylase_N6_adenine_CS"/>
</dbReference>
<dbReference type="GO" id="GO:0102559">
    <property type="term" value="F:peptide chain release factor N(5)-glutamine methyltransferase activity"/>
    <property type="evidence" value="ECO:0007669"/>
    <property type="project" value="UniProtKB-EC"/>
</dbReference>
<organism evidence="8 9">
    <name type="scientific">Natronospira bacteriovora</name>
    <dbReference type="NCBI Taxonomy" id="3069753"/>
    <lineage>
        <taxon>Bacteria</taxon>
        <taxon>Pseudomonadati</taxon>
        <taxon>Pseudomonadota</taxon>
        <taxon>Gammaproteobacteria</taxon>
        <taxon>Natronospirales</taxon>
        <taxon>Natronospiraceae</taxon>
        <taxon>Natronospira</taxon>
    </lineage>
</organism>
<dbReference type="Pfam" id="PF17827">
    <property type="entry name" value="PrmC_N"/>
    <property type="match status" value="1"/>
</dbReference>
<proteinExistence type="inferred from homology"/>
<feature type="binding site" evidence="5">
    <location>
        <begin position="191"/>
        <end position="194"/>
    </location>
    <ligand>
        <name>substrate</name>
    </ligand>
</feature>
<dbReference type="PANTHER" id="PTHR18895:SF74">
    <property type="entry name" value="MTRF1L RELEASE FACTOR GLUTAMINE METHYLTRANSFERASE"/>
    <property type="match status" value="1"/>
</dbReference>
<feature type="binding site" evidence="5">
    <location>
        <position position="149"/>
    </location>
    <ligand>
        <name>S-adenosyl-L-methionine</name>
        <dbReference type="ChEBI" id="CHEBI:59789"/>
    </ligand>
</feature>
<evidence type="ECO:0000313" key="8">
    <source>
        <dbReference type="EMBL" id="MDQ2068747.1"/>
    </source>
</evidence>
<dbReference type="Pfam" id="PF05175">
    <property type="entry name" value="MTS"/>
    <property type="match status" value="1"/>
</dbReference>
<dbReference type="SUPFAM" id="SSF53335">
    <property type="entry name" value="S-adenosyl-L-methionine-dependent methyltransferases"/>
    <property type="match status" value="1"/>
</dbReference>
<dbReference type="InterPro" id="IPR004556">
    <property type="entry name" value="HemK-like"/>
</dbReference>
<feature type="binding site" evidence="5">
    <location>
        <begin position="126"/>
        <end position="130"/>
    </location>
    <ligand>
        <name>S-adenosyl-L-methionine</name>
        <dbReference type="ChEBI" id="CHEBI:59789"/>
    </ligand>
</feature>
<dbReference type="EC" id="2.1.1.297" evidence="5"/>
<feature type="binding site" evidence="5">
    <location>
        <position position="176"/>
    </location>
    <ligand>
        <name>S-adenosyl-L-methionine</name>
        <dbReference type="ChEBI" id="CHEBI:59789"/>
    </ligand>
</feature>
<comment type="catalytic activity">
    <reaction evidence="4 5">
        <text>L-glutaminyl-[peptide chain release factor] + S-adenosyl-L-methionine = N(5)-methyl-L-glutaminyl-[peptide chain release factor] + S-adenosyl-L-homocysteine + H(+)</text>
        <dbReference type="Rhea" id="RHEA:42896"/>
        <dbReference type="Rhea" id="RHEA-COMP:10271"/>
        <dbReference type="Rhea" id="RHEA-COMP:10272"/>
        <dbReference type="ChEBI" id="CHEBI:15378"/>
        <dbReference type="ChEBI" id="CHEBI:30011"/>
        <dbReference type="ChEBI" id="CHEBI:57856"/>
        <dbReference type="ChEBI" id="CHEBI:59789"/>
        <dbReference type="ChEBI" id="CHEBI:61891"/>
        <dbReference type="EC" id="2.1.1.297"/>
    </reaction>
</comment>
<keyword evidence="3 5" id="KW-0949">S-adenosyl-L-methionine</keyword>
<dbReference type="InterPro" id="IPR040758">
    <property type="entry name" value="PrmC_N"/>
</dbReference>
<dbReference type="PANTHER" id="PTHR18895">
    <property type="entry name" value="HEMK METHYLTRANSFERASE"/>
    <property type="match status" value="1"/>
</dbReference>
<dbReference type="Proteomes" id="UP001239019">
    <property type="component" value="Unassembled WGS sequence"/>
</dbReference>
<dbReference type="RefSeq" id="WP_306727225.1">
    <property type="nucleotide sequence ID" value="NZ_JAVDDT010000001.1"/>
</dbReference>
<dbReference type="CDD" id="cd02440">
    <property type="entry name" value="AdoMet_MTases"/>
    <property type="match status" value="1"/>
</dbReference>
<keyword evidence="2 5" id="KW-0808">Transferase</keyword>
<sequence>MKEAESQNPSAGALLALAENALEGIVDDARREARLLLRLASGVADTVLLAFPERTFPLETVSHFQAMLLRRQAGEPLAHITGEREFWSLPLSVTADTLIPRPDTELLVSSVLECLPGHEQRLVDLGTGSGAIALALASERPQWQVSAIDRSEAALAVARRNGHRLGLNVEWLQGDWLAPVAGRRFHLIVSNPPYIPDQDPHLGRGDVRFEPREALAAGHDGLDAIRRIAQDSPACLEPGGFLLFEHGHDQGAAVRRLLHAAGFQGVRTRRDLAGHERVTLGQR</sequence>
<dbReference type="NCBIfam" id="TIGR00536">
    <property type="entry name" value="hemK_fam"/>
    <property type="match status" value="1"/>
</dbReference>
<feature type="binding site" evidence="5">
    <location>
        <position position="191"/>
    </location>
    <ligand>
        <name>S-adenosyl-L-methionine</name>
        <dbReference type="ChEBI" id="CHEBI:59789"/>
    </ligand>
</feature>
<evidence type="ECO:0000256" key="2">
    <source>
        <dbReference type="ARBA" id="ARBA00022679"/>
    </source>
</evidence>
<dbReference type="InterPro" id="IPR007848">
    <property type="entry name" value="Small_mtfrase_dom"/>
</dbReference>
<comment type="caution">
    <text evidence="8">The sequence shown here is derived from an EMBL/GenBank/DDBJ whole genome shotgun (WGS) entry which is preliminary data.</text>
</comment>
<evidence type="ECO:0000256" key="5">
    <source>
        <dbReference type="HAMAP-Rule" id="MF_02126"/>
    </source>
</evidence>
<dbReference type="InterPro" id="IPR019874">
    <property type="entry name" value="RF_methyltr_PrmC"/>
</dbReference>
<dbReference type="Gene3D" id="3.40.50.150">
    <property type="entry name" value="Vaccinia Virus protein VP39"/>
    <property type="match status" value="1"/>
</dbReference>
<feature type="domain" description="Methyltransferase small" evidence="6">
    <location>
        <begin position="112"/>
        <end position="197"/>
    </location>
</feature>
<comment type="similarity">
    <text evidence="5">Belongs to the protein N5-glutamine methyltransferase family. PrmC subfamily.</text>
</comment>
<protein>
    <recommendedName>
        <fullName evidence="5">Release factor glutamine methyltransferase</fullName>
        <shortName evidence="5">RF MTase</shortName>
        <ecNumber evidence="5">2.1.1.297</ecNumber>
    </recommendedName>
    <alternativeName>
        <fullName evidence="5">N5-glutamine methyltransferase PrmC</fullName>
    </alternativeName>
    <alternativeName>
        <fullName evidence="5">Protein-(glutamine-N5) MTase PrmC</fullName>
    </alternativeName>
    <alternativeName>
        <fullName evidence="5">Protein-glutamine N-methyltransferase PrmC</fullName>
    </alternativeName>
</protein>
<dbReference type="EMBL" id="JAVDDT010000001">
    <property type="protein sequence ID" value="MDQ2068747.1"/>
    <property type="molecule type" value="Genomic_DNA"/>
</dbReference>
<reference evidence="8 9" key="1">
    <citation type="submission" date="2023-08" db="EMBL/GenBank/DDBJ databases">
        <title>Whole-genome sequencing of halo(alkali)philic microorganisms from hypersaline lakes.</title>
        <authorList>
            <person name="Sorokin D.Y."/>
            <person name="Abbas B."/>
            <person name="Merkel A.Y."/>
        </authorList>
    </citation>
    <scope>NUCLEOTIDE SEQUENCE [LARGE SCALE GENOMIC DNA]</scope>
    <source>
        <strain evidence="8 9">AB-CW4</strain>
    </source>
</reference>
<keyword evidence="9" id="KW-1185">Reference proteome</keyword>
<evidence type="ECO:0000256" key="1">
    <source>
        <dbReference type="ARBA" id="ARBA00022603"/>
    </source>
</evidence>
<evidence type="ECO:0000256" key="4">
    <source>
        <dbReference type="ARBA" id="ARBA00048391"/>
    </source>
</evidence>
<feature type="domain" description="Release factor glutamine methyltransferase N-terminal" evidence="7">
    <location>
        <begin position="14"/>
        <end position="82"/>
    </location>
</feature>
<dbReference type="NCBIfam" id="TIGR03534">
    <property type="entry name" value="RF_mod_PrmC"/>
    <property type="match status" value="1"/>
</dbReference>
<dbReference type="HAMAP" id="MF_02126">
    <property type="entry name" value="RF_methyltr_PrmC"/>
    <property type="match status" value="1"/>
</dbReference>
<evidence type="ECO:0000259" key="7">
    <source>
        <dbReference type="Pfam" id="PF17827"/>
    </source>
</evidence>
<gene>
    <name evidence="5 8" type="primary">prmC</name>
    <name evidence="8" type="ORF">RBH19_02525</name>
</gene>
<evidence type="ECO:0000259" key="6">
    <source>
        <dbReference type="Pfam" id="PF05175"/>
    </source>
</evidence>
<comment type="function">
    <text evidence="5">Methylates the class 1 translation termination release factors RF1/PrfA and RF2/PrfB on the glutamine residue of the universally conserved GGQ motif.</text>
</comment>
<evidence type="ECO:0000256" key="3">
    <source>
        <dbReference type="ARBA" id="ARBA00022691"/>
    </source>
</evidence>
<keyword evidence="1 5" id="KW-0489">Methyltransferase</keyword>